<dbReference type="GO" id="GO:0000428">
    <property type="term" value="C:DNA-directed RNA polymerase complex"/>
    <property type="evidence" value="ECO:0007669"/>
    <property type="project" value="UniProtKB-KW"/>
</dbReference>
<proteinExistence type="predicted"/>
<keyword evidence="6" id="KW-0804">Transcription</keyword>
<name>A0A1M5RUM4_9BACT</name>
<reference evidence="8 9" key="1">
    <citation type="submission" date="2016-11" db="EMBL/GenBank/DDBJ databases">
        <authorList>
            <person name="Jaros S."/>
            <person name="Januszkiewicz K."/>
            <person name="Wedrychowicz H."/>
        </authorList>
    </citation>
    <scope>NUCLEOTIDE SEQUENCE [LARGE SCALE GENOMIC DNA]</scope>
    <source>
        <strain evidence="8 9">DSM 9705</strain>
    </source>
</reference>
<dbReference type="Proteomes" id="UP000184139">
    <property type="component" value="Unassembled WGS sequence"/>
</dbReference>
<organism evidence="8 9">
    <name type="scientific">Desulfofustis glycolicus DSM 9705</name>
    <dbReference type="NCBI Taxonomy" id="1121409"/>
    <lineage>
        <taxon>Bacteria</taxon>
        <taxon>Pseudomonadati</taxon>
        <taxon>Thermodesulfobacteriota</taxon>
        <taxon>Desulfobulbia</taxon>
        <taxon>Desulfobulbales</taxon>
        <taxon>Desulfocapsaceae</taxon>
        <taxon>Desulfofustis</taxon>
    </lineage>
</organism>
<dbReference type="SUPFAM" id="SSF57783">
    <property type="entry name" value="Zinc beta-ribbon"/>
    <property type="match status" value="1"/>
</dbReference>
<dbReference type="AlphaFoldDB" id="A0A1M5RUM4"/>
<sequence length="933" mass="104572">MTDNFALLKEKTDLVDYIVGRTGGTSKKVGAHTVDIAPCPLCGGHDCFRITVPALIWHCYQCPTEKDGGDVFDFIEFFDRCDKAEALKILAKHHGYELTAGATRKTTRSAKEKDGTTEQSAIFEAAAAYYHDALLSNSQELGYQKKVRRHTDATLAAFRVGYADGRLHELLKSAGYAEDQLTGSGLVKNKDGTLCDFFIGGLFVYPHVDPQGRVAGFTTKDRRKKYTYRLPGEHWGAGCLFFNMPAFKGKEVLLVEGENDLLSVHGRGGYQHVAAINGQISRAQLDYLTDWAPGKTLYLCFDNDDAGRTYTDKVCSALKKLCLPGTLAKLLQEQAVEVRIVRFDPEAKDIDDHLKGQKEPVTALKALLKGAERYFPPLRSLKDIYSTWISEPGQERKFDFDTYGKICFEWFRASGKFFIDGEACHLYFNNWIYQIGNNTPFKALLYHEAGINAATNGARLIIQNIESQAYLKGDHTSIPGWIFTNFKESTVYFNLCGEYNNLLKIGPGKIEVVPNGTNAERVLLRSSPKMHPLRFIPNADIRKGMTSLKTHIFDNLACDNADRYFVVCLLFNVVLLQYIKARGITKFSGTKGCGKTSAASMLSTVIYGEDCVTTGSAASDFSEAAISPLTISDNLESDAVRGGKRDFLLTAATGITRQKRKAGSDSDNVYERSCTQLLVTSIEPFVEPELIERTNEILFDKRFHNPAFKEAVAVEADLREARDLIWSAVFKIIAHDILPNIAEKKADTLKVIRTDYPNHSKSRLNELYAMLYLILVEVVKYIPRPGHVKGSSVARMILNEWIVAQNERSYATERESNKILYGLEALLSEYEFRPTGFELEYGLKAADFKNSSGMTEQIIFEATTGELYRAFDYLAKTRGITNQFRSASQLGARIGDSLEILERADWTVKRSAVINRGTRKHHFVRRFVRHSAK</sequence>
<dbReference type="GO" id="GO:0006269">
    <property type="term" value="P:DNA replication, synthesis of primer"/>
    <property type="evidence" value="ECO:0007669"/>
    <property type="project" value="UniProtKB-KW"/>
</dbReference>
<evidence type="ECO:0000256" key="3">
    <source>
        <dbReference type="ARBA" id="ARBA00022679"/>
    </source>
</evidence>
<dbReference type="PANTHER" id="PTHR30313">
    <property type="entry name" value="DNA PRIMASE"/>
    <property type="match status" value="1"/>
</dbReference>
<dbReference type="Gene3D" id="3.40.1360.10">
    <property type="match status" value="1"/>
</dbReference>
<dbReference type="GO" id="GO:0016779">
    <property type="term" value="F:nucleotidyltransferase activity"/>
    <property type="evidence" value="ECO:0007669"/>
    <property type="project" value="UniProtKB-KW"/>
</dbReference>
<evidence type="ECO:0000313" key="9">
    <source>
        <dbReference type="Proteomes" id="UP000184139"/>
    </source>
</evidence>
<dbReference type="GO" id="GO:0003677">
    <property type="term" value="F:DNA binding"/>
    <property type="evidence" value="ECO:0007669"/>
    <property type="project" value="InterPro"/>
</dbReference>
<dbReference type="GO" id="GO:0005737">
    <property type="term" value="C:cytoplasm"/>
    <property type="evidence" value="ECO:0007669"/>
    <property type="project" value="TreeGrafter"/>
</dbReference>
<keyword evidence="2" id="KW-0639">Primosome</keyword>
<keyword evidence="1" id="KW-0240">DNA-directed RNA polymerase</keyword>
<dbReference type="OrthoDB" id="5400740at2"/>
<dbReference type="Pfam" id="PF08275">
    <property type="entry name" value="DNAG_N"/>
    <property type="match status" value="1"/>
</dbReference>
<evidence type="ECO:0000256" key="4">
    <source>
        <dbReference type="ARBA" id="ARBA00022695"/>
    </source>
</evidence>
<dbReference type="InterPro" id="IPR037068">
    <property type="entry name" value="DNA_primase_core_N_sf"/>
</dbReference>
<dbReference type="GO" id="GO:1990077">
    <property type="term" value="C:primosome complex"/>
    <property type="evidence" value="ECO:0007669"/>
    <property type="project" value="UniProtKB-KW"/>
</dbReference>
<evidence type="ECO:0000256" key="6">
    <source>
        <dbReference type="ARBA" id="ARBA00023163"/>
    </source>
</evidence>
<dbReference type="PANTHER" id="PTHR30313:SF2">
    <property type="entry name" value="DNA PRIMASE"/>
    <property type="match status" value="1"/>
</dbReference>
<dbReference type="InterPro" id="IPR050219">
    <property type="entry name" value="DnaG_primase"/>
</dbReference>
<keyword evidence="9" id="KW-1185">Reference proteome</keyword>
<dbReference type="CDD" id="cd01029">
    <property type="entry name" value="TOPRIM_primases"/>
    <property type="match status" value="1"/>
</dbReference>
<dbReference type="GO" id="GO:0008270">
    <property type="term" value="F:zinc ion binding"/>
    <property type="evidence" value="ECO:0007669"/>
    <property type="project" value="InterPro"/>
</dbReference>
<keyword evidence="4" id="KW-0548">Nucleotidyltransferase</keyword>
<evidence type="ECO:0000256" key="1">
    <source>
        <dbReference type="ARBA" id="ARBA00022478"/>
    </source>
</evidence>
<dbReference type="STRING" id="1121409.SAMN02745124_00007"/>
<dbReference type="SUPFAM" id="SSF56731">
    <property type="entry name" value="DNA primase core"/>
    <property type="match status" value="1"/>
</dbReference>
<dbReference type="PROSITE" id="PS50880">
    <property type="entry name" value="TOPRIM"/>
    <property type="match status" value="1"/>
</dbReference>
<dbReference type="InterPro" id="IPR006171">
    <property type="entry name" value="TOPRIM_dom"/>
</dbReference>
<dbReference type="RefSeq" id="WP_073372790.1">
    <property type="nucleotide sequence ID" value="NZ_FQXS01000001.1"/>
</dbReference>
<gene>
    <name evidence="8" type="ORF">SAMN02745124_00007</name>
</gene>
<dbReference type="Pfam" id="PF13155">
    <property type="entry name" value="Toprim_2"/>
    <property type="match status" value="1"/>
</dbReference>
<dbReference type="InterPro" id="IPR036977">
    <property type="entry name" value="DNA_primase_Znf_CHC2"/>
</dbReference>
<keyword evidence="5" id="KW-0235">DNA replication</keyword>
<evidence type="ECO:0000313" key="8">
    <source>
        <dbReference type="EMBL" id="SHH30032.1"/>
    </source>
</evidence>
<evidence type="ECO:0000259" key="7">
    <source>
        <dbReference type="PROSITE" id="PS50880"/>
    </source>
</evidence>
<dbReference type="Gene3D" id="3.90.580.10">
    <property type="entry name" value="Zinc finger, CHC2-type domain"/>
    <property type="match status" value="1"/>
</dbReference>
<keyword evidence="3" id="KW-0808">Transferase</keyword>
<evidence type="ECO:0000256" key="5">
    <source>
        <dbReference type="ARBA" id="ARBA00022705"/>
    </source>
</evidence>
<dbReference type="InterPro" id="IPR013264">
    <property type="entry name" value="DNAG_N"/>
</dbReference>
<accession>A0A1M5RUM4</accession>
<protein>
    <submittedName>
        <fullName evidence="8">DNA primase catalytic core, N-terminal domain</fullName>
    </submittedName>
</protein>
<dbReference type="Gene3D" id="3.90.980.10">
    <property type="entry name" value="DNA primase, catalytic core, N-terminal domain"/>
    <property type="match status" value="1"/>
</dbReference>
<dbReference type="EMBL" id="FQXS01000001">
    <property type="protein sequence ID" value="SHH30032.1"/>
    <property type="molecule type" value="Genomic_DNA"/>
</dbReference>
<feature type="domain" description="Toprim" evidence="7">
    <location>
        <begin position="250"/>
        <end position="346"/>
    </location>
</feature>
<dbReference type="InterPro" id="IPR034154">
    <property type="entry name" value="TOPRIM_DnaG/twinkle"/>
</dbReference>
<evidence type="ECO:0000256" key="2">
    <source>
        <dbReference type="ARBA" id="ARBA00022515"/>
    </source>
</evidence>